<keyword evidence="3" id="KW-1185">Reference proteome</keyword>
<keyword evidence="1" id="KW-1133">Transmembrane helix</keyword>
<feature type="transmembrane region" description="Helical" evidence="1">
    <location>
        <begin position="64"/>
        <end position="93"/>
    </location>
</feature>
<dbReference type="AlphaFoldDB" id="A0A5C0UHY5"/>
<dbReference type="KEGG" id="cpri:FZC34_01355"/>
<name>A0A5C0UHY5_9PROT</name>
<dbReference type="RefSeq" id="WP_148971670.1">
    <property type="nucleotide sequence ID" value="NZ_CP043316.1"/>
</dbReference>
<evidence type="ECO:0000256" key="1">
    <source>
        <dbReference type="SAM" id="Phobius"/>
    </source>
</evidence>
<keyword evidence="1" id="KW-0472">Membrane</keyword>
<reference evidence="2 3" key="1">
    <citation type="submission" date="2019-08" db="EMBL/GenBank/DDBJ databases">
        <title>Highly reduced genomes of protist endosymbionts show evolutionary convergence.</title>
        <authorList>
            <person name="George E."/>
            <person name="Husnik F."/>
            <person name="Tashyreva D."/>
            <person name="Prokopchuk G."/>
            <person name="Horak A."/>
            <person name="Kwong W.K."/>
            <person name="Lukes J."/>
            <person name="Keeling P.J."/>
        </authorList>
    </citation>
    <scope>NUCLEOTIDE SEQUENCE [LARGE SCALE GENOMIC DNA]</scope>
    <source>
        <strain evidence="2">1604LC</strain>
    </source>
</reference>
<dbReference type="Proteomes" id="UP000325004">
    <property type="component" value="Chromosome"/>
</dbReference>
<feature type="transmembrane region" description="Helical" evidence="1">
    <location>
        <begin position="105"/>
        <end position="123"/>
    </location>
</feature>
<keyword evidence="1" id="KW-0812">Transmembrane</keyword>
<feature type="transmembrane region" description="Helical" evidence="1">
    <location>
        <begin position="135"/>
        <end position="154"/>
    </location>
</feature>
<dbReference type="EMBL" id="CP043316">
    <property type="protein sequence ID" value="QEK38554.1"/>
    <property type="molecule type" value="Genomic_DNA"/>
</dbReference>
<sequence length="169" mass="19382">MSSSIKKINVNNNPYKKNTIIKLLQKICFGSGIACLANTEFFNLYYTVPICLFLYFYLSNKFLFYIVGFYVASQFDVSGGFTAGVLFALGFNLQNTLSYLLVQKRILYISMVCFFFSMLLLYSQLIDIPFLNQKWLFDAGVALVIWFGISILMSNNNYCESSAKESDYK</sequence>
<evidence type="ECO:0008006" key="4">
    <source>
        <dbReference type="Google" id="ProtNLM"/>
    </source>
</evidence>
<proteinExistence type="predicted"/>
<gene>
    <name evidence="2" type="ORF">FZC34_01355</name>
</gene>
<protein>
    <recommendedName>
        <fullName evidence="4">Rod shape-determining protein MreD</fullName>
    </recommendedName>
</protein>
<organism evidence="2 3">
    <name type="scientific">Candidatus Cytomitobacter primus</name>
    <dbReference type="NCBI Taxonomy" id="2066024"/>
    <lineage>
        <taxon>Bacteria</taxon>
        <taxon>Pseudomonadati</taxon>
        <taxon>Pseudomonadota</taxon>
        <taxon>Alphaproteobacteria</taxon>
        <taxon>Holosporales</taxon>
        <taxon>Holosporaceae</taxon>
        <taxon>Candidatus Cytomitobacter</taxon>
    </lineage>
</organism>
<accession>A0A5C0UHY5</accession>
<evidence type="ECO:0000313" key="3">
    <source>
        <dbReference type="Proteomes" id="UP000325004"/>
    </source>
</evidence>
<evidence type="ECO:0000313" key="2">
    <source>
        <dbReference type="EMBL" id="QEK38554.1"/>
    </source>
</evidence>